<feature type="domain" description="Putative collagen-binding" evidence="1">
    <location>
        <begin position="346"/>
        <end position="442"/>
    </location>
</feature>
<organism evidence="3 4">
    <name type="scientific">Phyllobacterium myrsinacearum</name>
    <dbReference type="NCBI Taxonomy" id="28101"/>
    <lineage>
        <taxon>Bacteria</taxon>
        <taxon>Pseudomonadati</taxon>
        <taxon>Pseudomonadota</taxon>
        <taxon>Alphaproteobacteria</taxon>
        <taxon>Hyphomicrobiales</taxon>
        <taxon>Phyllobacteriaceae</taxon>
        <taxon>Phyllobacterium</taxon>
    </lineage>
</organism>
<evidence type="ECO:0000259" key="1">
    <source>
        <dbReference type="Pfam" id="PF12904"/>
    </source>
</evidence>
<dbReference type="InterPro" id="IPR025277">
    <property type="entry name" value="Apiosidase-like_cat_dom"/>
</dbReference>
<evidence type="ECO:0000313" key="3">
    <source>
        <dbReference type="EMBL" id="MBA8878899.1"/>
    </source>
</evidence>
<dbReference type="Pfam" id="PF12904">
    <property type="entry name" value="Collagen_bind_2"/>
    <property type="match status" value="1"/>
</dbReference>
<evidence type="ECO:0000259" key="2">
    <source>
        <dbReference type="Pfam" id="PF13204"/>
    </source>
</evidence>
<dbReference type="Pfam" id="PF13204">
    <property type="entry name" value="Apiosidase"/>
    <property type="match status" value="1"/>
</dbReference>
<dbReference type="InterPro" id="IPR024749">
    <property type="entry name" value="Collagen-bd_put"/>
</dbReference>
<feature type="domain" description="Apiosidase-like catalytic" evidence="2">
    <location>
        <begin position="36"/>
        <end position="342"/>
    </location>
</feature>
<name>A0A839EJC2_9HYPH</name>
<sequence length="445" mass="49411">MPDLHPRGILLWAVFSFLALHSLASARETVFPLHVSANQRYLEDAAGHPFLMVADAAWSLIGDLSRDEIDHYLADRKKRGFNTILVSLIEHHFSRNAPRNFYQQSPFEKNGNFVAPNEAYFDNVDWFLRRADHAGFLVLLFPAYLGVNGGNEGWYSEMQAAGAPAMKSYGEYVGNRFAKFSNIIWIQGGDYDPPQRDLVEALATTIAETDPDAIQSVHGSRDVRTDIVWSDARWKKLDTVYTYGNVAAATLQQYLVQPTRPFFFIEGVYEGENGATEETVRTTAYSALLTGAAGQVFGNNPVWHFSGPSLHAETVPWPIALSSRGAKSMTYLKEFFDTVPWWSLEPDQGKMLAPQSQSTAGIAVAARSHDGKLFVVYLSGTRTATIKMDVSEQSGRKAKWFDPSSGEFTAAEKPAVTVEGSLEYKAPDIRNASGYGDWLLVITQN</sequence>
<gene>
    <name evidence="3" type="ORF">FHW16_002617</name>
</gene>
<accession>A0A839EJC2</accession>
<dbReference type="Proteomes" id="UP000549052">
    <property type="component" value="Unassembled WGS sequence"/>
</dbReference>
<dbReference type="PANTHER" id="PTHR37836:SF2">
    <property type="entry name" value="DUF4038 DOMAIN-CONTAINING PROTEIN"/>
    <property type="match status" value="1"/>
</dbReference>
<proteinExistence type="predicted"/>
<evidence type="ECO:0000313" key="4">
    <source>
        <dbReference type="Proteomes" id="UP000549052"/>
    </source>
</evidence>
<dbReference type="PANTHER" id="PTHR37836">
    <property type="entry name" value="LMO1036 PROTEIN"/>
    <property type="match status" value="1"/>
</dbReference>
<keyword evidence="4" id="KW-1185">Reference proteome</keyword>
<protein>
    <recommendedName>
        <fullName evidence="5">DUF4038 domain-containing protein</fullName>
    </recommendedName>
</protein>
<evidence type="ECO:0008006" key="5">
    <source>
        <dbReference type="Google" id="ProtNLM"/>
    </source>
</evidence>
<dbReference type="Gene3D" id="3.20.20.80">
    <property type="entry name" value="Glycosidases"/>
    <property type="match status" value="1"/>
</dbReference>
<dbReference type="AlphaFoldDB" id="A0A839EJC2"/>
<reference evidence="3 4" key="1">
    <citation type="submission" date="2020-07" db="EMBL/GenBank/DDBJ databases">
        <title>Genomic Encyclopedia of Type Strains, Phase IV (KMG-V): Genome sequencing to study the core and pangenomes of soil and plant-associated prokaryotes.</title>
        <authorList>
            <person name="Whitman W."/>
        </authorList>
    </citation>
    <scope>NUCLEOTIDE SEQUENCE [LARGE SCALE GENOMIC DNA]</scope>
    <source>
        <strain evidence="3 4">AN3</strain>
    </source>
</reference>
<comment type="caution">
    <text evidence="3">The sequence shown here is derived from an EMBL/GenBank/DDBJ whole genome shotgun (WGS) entry which is preliminary data.</text>
</comment>
<dbReference type="EMBL" id="JACGXN010000003">
    <property type="protein sequence ID" value="MBA8878899.1"/>
    <property type="molecule type" value="Genomic_DNA"/>
</dbReference>
<dbReference type="InterPro" id="IPR017853">
    <property type="entry name" value="GH"/>
</dbReference>
<dbReference type="SUPFAM" id="SSF51445">
    <property type="entry name" value="(Trans)glycosidases"/>
    <property type="match status" value="1"/>
</dbReference>